<reference evidence="6" key="1">
    <citation type="submission" date="2022-01" db="EMBL/GenBank/DDBJ databases">
        <authorList>
            <person name="King R."/>
        </authorList>
    </citation>
    <scope>NUCLEOTIDE SEQUENCE</scope>
</reference>
<name>A0A9P0HLR9_NEZVI</name>
<dbReference type="InterPro" id="IPR016129">
    <property type="entry name" value="Caspase_his_AS"/>
</dbReference>
<keyword evidence="2" id="KW-0645">Protease</keyword>
<dbReference type="Pfam" id="PF00656">
    <property type="entry name" value="Peptidase_C14"/>
    <property type="match status" value="1"/>
</dbReference>
<dbReference type="AlphaFoldDB" id="A0A9P0HLR9"/>
<dbReference type="InterPro" id="IPR029030">
    <property type="entry name" value="Caspase-like_dom_sf"/>
</dbReference>
<dbReference type="PANTHER" id="PTHR47901:SF8">
    <property type="entry name" value="CASPASE-3"/>
    <property type="match status" value="1"/>
</dbReference>
<dbReference type="PANTHER" id="PTHR47901">
    <property type="entry name" value="CASPASE RECRUITMENT DOMAIN-CONTAINING PROTEIN 18"/>
    <property type="match status" value="1"/>
</dbReference>
<dbReference type="SMART" id="SM00115">
    <property type="entry name" value="CASc"/>
    <property type="match status" value="1"/>
</dbReference>
<keyword evidence="7" id="KW-1185">Reference proteome</keyword>
<evidence type="ECO:0000256" key="3">
    <source>
        <dbReference type="ARBA" id="ARBA00022703"/>
    </source>
</evidence>
<evidence type="ECO:0000256" key="1">
    <source>
        <dbReference type="ARBA" id="ARBA00010134"/>
    </source>
</evidence>
<evidence type="ECO:0000256" key="2">
    <source>
        <dbReference type="ARBA" id="ARBA00022670"/>
    </source>
</evidence>
<evidence type="ECO:0000313" key="7">
    <source>
        <dbReference type="Proteomes" id="UP001152798"/>
    </source>
</evidence>
<dbReference type="InterPro" id="IPR033139">
    <property type="entry name" value="Caspase_cys_AS"/>
</dbReference>
<organism evidence="6 7">
    <name type="scientific">Nezara viridula</name>
    <name type="common">Southern green stink bug</name>
    <name type="synonym">Cimex viridulus</name>
    <dbReference type="NCBI Taxonomy" id="85310"/>
    <lineage>
        <taxon>Eukaryota</taxon>
        <taxon>Metazoa</taxon>
        <taxon>Ecdysozoa</taxon>
        <taxon>Arthropoda</taxon>
        <taxon>Hexapoda</taxon>
        <taxon>Insecta</taxon>
        <taxon>Pterygota</taxon>
        <taxon>Neoptera</taxon>
        <taxon>Paraneoptera</taxon>
        <taxon>Hemiptera</taxon>
        <taxon>Heteroptera</taxon>
        <taxon>Panheteroptera</taxon>
        <taxon>Pentatomomorpha</taxon>
        <taxon>Pentatomoidea</taxon>
        <taxon>Pentatomidae</taxon>
        <taxon>Pentatominae</taxon>
        <taxon>Nezara</taxon>
    </lineage>
</organism>
<feature type="domain" description="Peptidase C14A caspase catalytic" evidence="5">
    <location>
        <begin position="13"/>
        <end position="263"/>
    </location>
</feature>
<dbReference type="GO" id="GO:0004197">
    <property type="term" value="F:cysteine-type endopeptidase activity"/>
    <property type="evidence" value="ECO:0007669"/>
    <property type="project" value="InterPro"/>
</dbReference>
<dbReference type="PRINTS" id="PR00376">
    <property type="entry name" value="IL1BCENZYME"/>
</dbReference>
<dbReference type="InterPro" id="IPR011600">
    <property type="entry name" value="Pept_C14_caspase"/>
</dbReference>
<dbReference type="Gene3D" id="3.40.50.1460">
    <property type="match status" value="1"/>
</dbReference>
<evidence type="ECO:0000313" key="6">
    <source>
        <dbReference type="EMBL" id="CAH1404328.1"/>
    </source>
</evidence>
<dbReference type="InterPro" id="IPR015917">
    <property type="entry name" value="Pept_C14A"/>
</dbReference>
<comment type="similarity">
    <text evidence="1">Belongs to the peptidase C14A family.</text>
</comment>
<protein>
    <recommendedName>
        <fullName evidence="5">Peptidase C14A caspase catalytic domain-containing protein</fullName>
    </recommendedName>
</protein>
<accession>A0A9P0HLR9</accession>
<dbReference type="GO" id="GO:0006508">
    <property type="term" value="P:proteolysis"/>
    <property type="evidence" value="ECO:0007669"/>
    <property type="project" value="UniProtKB-KW"/>
</dbReference>
<evidence type="ECO:0000259" key="5">
    <source>
        <dbReference type="SMART" id="SM00115"/>
    </source>
</evidence>
<evidence type="ECO:0000256" key="4">
    <source>
        <dbReference type="ARBA" id="ARBA00022801"/>
    </source>
</evidence>
<sequence>MDWNFDISRKRLQYIVKSVPRGYVLLINNETFRNGMEQRRFGSQRDYTMLKEMWEDFGYQIKEYYNLGLTSFQKAITDFAKMEEHACVDSAIVFIMSHGKEDETNPRAVKIVTTDDQYISSDWIKEQFSSFNCCRLINKPKIIFFQACRGSLRDRGIVVNIPDMITFTNNNNNNHVVPAMTDLLIVFPTLPGYVSQRDTRLGAWFVQECISVFRSDCQRSDLLTMLNKVDQNVREKCERDHDAYFQVVYYESWGFNKKMFFRDKKRKNRRKDEAAVIDDPDREPFLMLNSNNMGII</sequence>
<keyword evidence="3" id="KW-0053">Apoptosis</keyword>
<proteinExistence type="inferred from homology"/>
<dbReference type="SUPFAM" id="SSF52129">
    <property type="entry name" value="Caspase-like"/>
    <property type="match status" value="1"/>
</dbReference>
<gene>
    <name evidence="6" type="ORF">NEZAVI_LOCUS12760</name>
</gene>
<dbReference type="PROSITE" id="PS01121">
    <property type="entry name" value="CASPASE_HIS"/>
    <property type="match status" value="1"/>
</dbReference>
<dbReference type="Proteomes" id="UP001152798">
    <property type="component" value="Chromosome 6"/>
</dbReference>
<keyword evidence="4" id="KW-0378">Hydrolase</keyword>
<dbReference type="GO" id="GO:0006915">
    <property type="term" value="P:apoptotic process"/>
    <property type="evidence" value="ECO:0007669"/>
    <property type="project" value="UniProtKB-KW"/>
</dbReference>
<dbReference type="InterPro" id="IPR002398">
    <property type="entry name" value="Pept_C14"/>
</dbReference>
<dbReference type="EMBL" id="OV725082">
    <property type="protein sequence ID" value="CAH1404328.1"/>
    <property type="molecule type" value="Genomic_DNA"/>
</dbReference>
<dbReference type="PROSITE" id="PS01122">
    <property type="entry name" value="CASPASE_CYS"/>
    <property type="match status" value="1"/>
</dbReference>
<dbReference type="OrthoDB" id="6097640at2759"/>